<evidence type="ECO:0000256" key="1">
    <source>
        <dbReference type="ARBA" id="ARBA00043967"/>
    </source>
</evidence>
<dbReference type="Proteomes" id="UP000245283">
    <property type="component" value="Unassembled WGS sequence"/>
</dbReference>
<dbReference type="SUPFAM" id="SSF101960">
    <property type="entry name" value="Stabilizer of iron transporter SufD"/>
    <property type="match status" value="1"/>
</dbReference>
<dbReference type="InterPro" id="IPR000825">
    <property type="entry name" value="SUF_FeS_clus_asmbl_SufBD_core"/>
</dbReference>
<organism evidence="4 5">
    <name type="scientific">Ancrocorticia populi</name>
    <dbReference type="NCBI Taxonomy" id="2175228"/>
    <lineage>
        <taxon>Bacteria</taxon>
        <taxon>Bacillati</taxon>
        <taxon>Actinomycetota</taxon>
        <taxon>Actinomycetes</taxon>
        <taxon>Actinomycetales</taxon>
        <taxon>Actinomycetaceae</taxon>
        <taxon>Ancrocorticia</taxon>
    </lineage>
</organism>
<comment type="caution">
    <text evidence="4">The sequence shown here is derived from an EMBL/GenBank/DDBJ whole genome shotgun (WGS) entry which is preliminary data.</text>
</comment>
<feature type="region of interest" description="Disordered" evidence="2">
    <location>
        <begin position="1"/>
        <end position="47"/>
    </location>
</feature>
<proteinExistence type="inferred from homology"/>
<evidence type="ECO:0000313" key="4">
    <source>
        <dbReference type="EMBL" id="PWF26668.1"/>
    </source>
</evidence>
<evidence type="ECO:0000313" key="5">
    <source>
        <dbReference type="Proteomes" id="UP000245283"/>
    </source>
</evidence>
<dbReference type="NCBIfam" id="TIGR01981">
    <property type="entry name" value="sufD"/>
    <property type="match status" value="1"/>
</dbReference>
<dbReference type="InterPro" id="IPR037284">
    <property type="entry name" value="SUF_FeS_clus_asmbl_SufBD_sf"/>
</dbReference>
<dbReference type="PANTHER" id="PTHR43575">
    <property type="entry name" value="PROTEIN ABCI7, CHLOROPLASTIC"/>
    <property type="match status" value="1"/>
</dbReference>
<dbReference type="GO" id="GO:0016226">
    <property type="term" value="P:iron-sulfur cluster assembly"/>
    <property type="evidence" value="ECO:0007669"/>
    <property type="project" value="InterPro"/>
</dbReference>
<gene>
    <name evidence="4" type="primary">sufD</name>
    <name evidence="4" type="ORF">DD236_05100</name>
</gene>
<accession>A0A2V1KBE1</accession>
<comment type="similarity">
    <text evidence="1">Belongs to the iron-sulfur cluster assembly SufBD family.</text>
</comment>
<evidence type="ECO:0000256" key="2">
    <source>
        <dbReference type="SAM" id="MobiDB-lite"/>
    </source>
</evidence>
<dbReference type="AlphaFoldDB" id="A0A2V1KBE1"/>
<dbReference type="Pfam" id="PF01458">
    <property type="entry name" value="SUFBD_core"/>
    <property type="match status" value="1"/>
</dbReference>
<dbReference type="EMBL" id="QETB01000002">
    <property type="protein sequence ID" value="PWF26668.1"/>
    <property type="molecule type" value="Genomic_DNA"/>
</dbReference>
<dbReference type="InterPro" id="IPR055346">
    <property type="entry name" value="Fe-S_cluster_assembly_SufBD"/>
</dbReference>
<sequence>MTTPNLSTDHSRAKLVEDEDFGTGVSRADRPTSFSADDFSVPTGEEEEWRFTPMDRVADFIGNRLLASPANVTSDSAKLETVTRKDPRLGTVGEPDDRSAALAWEAFSEAYVVTIPNDDEAHEIAVSFNVPDGMHAAHTAIIAEAGSRGTVVLEHTGTGELTEGVEITVGDEAELTVVSVQEADRTARHFSNQRISVGRDAKVKHILVTIGGDLVRISTSVSYQGEGGTAELLGAYITESGEHQEHRIFVDHGPKNCVSRATYKGALQGEEAHSVWIGDVLIRAEAANTDTYELNRNLVLTRGAKADSVPNLEIKTGEIVGAGHASATGRFDEEQLFYLQARGIPEDIARRLVVRGFFAELVEQIGVESIENKLMAAIERELDIAELEANSEEPK</sequence>
<dbReference type="OrthoDB" id="9803529at2"/>
<name>A0A2V1KBE1_9ACTO</name>
<feature type="domain" description="SUF system FeS cluster assembly SufBD core" evidence="3">
    <location>
        <begin position="133"/>
        <end position="357"/>
    </location>
</feature>
<dbReference type="RefSeq" id="WP_109093314.1">
    <property type="nucleotide sequence ID" value="NZ_CAMELQ010000008.1"/>
</dbReference>
<keyword evidence="5" id="KW-1185">Reference proteome</keyword>
<dbReference type="PANTHER" id="PTHR43575:SF1">
    <property type="entry name" value="PROTEIN ABCI7, CHLOROPLASTIC"/>
    <property type="match status" value="1"/>
</dbReference>
<reference evidence="5" key="1">
    <citation type="submission" date="2018-05" db="EMBL/GenBank/DDBJ databases">
        <authorList>
            <person name="Li Y."/>
        </authorList>
    </citation>
    <scope>NUCLEOTIDE SEQUENCE [LARGE SCALE GENOMIC DNA]</scope>
    <source>
        <strain evidence="5">sk1b4</strain>
    </source>
</reference>
<protein>
    <submittedName>
        <fullName evidence="4">Fe-S cluster assembly protein SufD</fullName>
    </submittedName>
</protein>
<dbReference type="InterPro" id="IPR011542">
    <property type="entry name" value="SUF_FeS_clus_asmbl_SufD"/>
</dbReference>
<evidence type="ECO:0000259" key="3">
    <source>
        <dbReference type="Pfam" id="PF01458"/>
    </source>
</evidence>